<keyword evidence="1" id="KW-0489">Methyltransferase</keyword>
<dbReference type="EMBL" id="CP087977">
    <property type="protein sequence ID" value="UUZ44661.1"/>
    <property type="molecule type" value="Genomic_DNA"/>
</dbReference>
<keyword evidence="1" id="KW-0808">Transferase</keyword>
<protein>
    <submittedName>
        <fullName evidence="1">Class I SAM-dependent methyltransferase</fullName>
    </submittedName>
</protein>
<dbReference type="Proteomes" id="UP001059663">
    <property type="component" value="Chromosome"/>
</dbReference>
<sequence>MSSAHTGHDHAGHDREGHGHDHEGHAGGGHFDDRAATRDDDPDKIRQSGEVADAIAAAVSLPPRARVLEYGAGTGLVTTALLQHLTDPALTFADNSSGMRQVLADKVEAGTLPSPARVWDLDLESAPVPSDRFDLVLTSNVLHHVQQLDRVLGGFAELLDAGGHLCIADLDREDGSFHDHDFGGHHGFSRDELAAQIEAAGLTDVSVGDAGKVVKEGRDYSVFLAVARKA</sequence>
<evidence type="ECO:0000313" key="2">
    <source>
        <dbReference type="Proteomes" id="UP001059663"/>
    </source>
</evidence>
<proteinExistence type="predicted"/>
<evidence type="ECO:0000313" key="1">
    <source>
        <dbReference type="EMBL" id="UUZ44661.1"/>
    </source>
</evidence>
<accession>A0AC61U435</accession>
<reference evidence="1" key="1">
    <citation type="submission" date="2021-11" db="EMBL/GenBank/DDBJ databases">
        <title>Study of the species diversity of bacterial strains isolated from a unique natural object - Shulgan-Tash cave (Bashkiria).</title>
        <authorList>
            <person name="Sazanova A.L."/>
            <person name="Chirak E.R."/>
            <person name="Safronova V.I."/>
        </authorList>
    </citation>
    <scope>NUCLEOTIDE SEQUENCE</scope>
    <source>
        <strain evidence="1">P1</strain>
    </source>
</reference>
<gene>
    <name evidence="1" type="ORF">LP422_20435</name>
</gene>
<name>A0AC61U435_9MICO</name>
<organism evidence="1 2">
    <name type="scientific">Janibacter limosus</name>
    <dbReference type="NCBI Taxonomy" id="53458"/>
    <lineage>
        <taxon>Bacteria</taxon>
        <taxon>Bacillati</taxon>
        <taxon>Actinomycetota</taxon>
        <taxon>Actinomycetes</taxon>
        <taxon>Micrococcales</taxon>
        <taxon>Intrasporangiaceae</taxon>
        <taxon>Janibacter</taxon>
    </lineage>
</organism>